<dbReference type="Proteomes" id="UP000553948">
    <property type="component" value="Unassembled WGS sequence"/>
</dbReference>
<dbReference type="AlphaFoldDB" id="A0A7W2L5S8"/>
<comment type="caution">
    <text evidence="1">The sequence shown here is derived from an EMBL/GenBank/DDBJ whole genome shotgun (WGS) entry which is preliminary data.</text>
</comment>
<evidence type="ECO:0000313" key="2">
    <source>
        <dbReference type="EMBL" id="MCO1621639.1"/>
    </source>
</evidence>
<sequence length="52" mass="5879">MKQIKHESKPLMTARLQVEARQALAKRSSQSRFLDIAASKDRSWEPVGRLAG</sequence>
<reference evidence="2" key="2">
    <citation type="submission" date="2022-05" db="EMBL/GenBank/DDBJ databases">
        <authorList>
            <person name="Yi M."/>
        </authorList>
    </citation>
    <scope>NUCLEOTIDE SEQUENCE</scope>
    <source>
        <strain evidence="2">DS2</strain>
    </source>
</reference>
<organism evidence="1 3">
    <name type="scientific">Pseudomonas putida</name>
    <name type="common">Arthrobacter siderocapsulatus</name>
    <dbReference type="NCBI Taxonomy" id="303"/>
    <lineage>
        <taxon>Bacteria</taxon>
        <taxon>Pseudomonadati</taxon>
        <taxon>Pseudomonadota</taxon>
        <taxon>Gammaproteobacteria</taxon>
        <taxon>Pseudomonadales</taxon>
        <taxon>Pseudomonadaceae</taxon>
        <taxon>Pseudomonas</taxon>
    </lineage>
</organism>
<proteinExistence type="predicted"/>
<dbReference type="RefSeq" id="WP_177432066.1">
    <property type="nucleotide sequence ID" value="NZ_CP060529.1"/>
</dbReference>
<protein>
    <submittedName>
        <fullName evidence="1">Uncharacterized protein</fullName>
    </submittedName>
</protein>
<evidence type="ECO:0000313" key="3">
    <source>
        <dbReference type="Proteomes" id="UP000553948"/>
    </source>
</evidence>
<dbReference type="EMBL" id="JAMHFX010000171">
    <property type="protein sequence ID" value="MCO1621639.1"/>
    <property type="molecule type" value="Genomic_DNA"/>
</dbReference>
<dbReference type="EMBL" id="JACGDG010000028">
    <property type="protein sequence ID" value="MBA6118890.1"/>
    <property type="molecule type" value="Genomic_DNA"/>
</dbReference>
<name>A0A7W2L5S8_PSEPU</name>
<accession>A0A7W2L5S8</accession>
<evidence type="ECO:0000313" key="1">
    <source>
        <dbReference type="EMBL" id="MBA6118890.1"/>
    </source>
</evidence>
<reference evidence="2" key="3">
    <citation type="submission" date="2023-08" db="EMBL/GenBank/DDBJ databases">
        <title>Isolation, Identification, Denitrification Characteristics of A Highly Efficient Aerobic Denitrifying Bacterial Strain DS2.</title>
        <authorList>
            <person name="Wang H."/>
        </authorList>
    </citation>
    <scope>NUCLEOTIDE SEQUENCE</scope>
    <source>
        <strain evidence="2">DS2</strain>
    </source>
</reference>
<reference evidence="1 3" key="1">
    <citation type="submission" date="2020-07" db="EMBL/GenBank/DDBJ databases">
        <title>Diversity of carbapenemase encoding genes among Pseudomonas putida group clinical isolates in a tertiary Brazilian hospital.</title>
        <authorList>
            <person name="Alberto-Lei F."/>
            <person name="Nodari C.S."/>
            <person name="Streling A.P."/>
            <person name="Paulino J.T."/>
            <person name="Bessa-Neto F.O."/>
            <person name="Cayo R."/>
            <person name="Gales A.C."/>
        </authorList>
    </citation>
    <scope>NUCLEOTIDE SEQUENCE [LARGE SCALE GENOMIC DNA]</scope>
    <source>
        <strain evidence="1 3">12464</strain>
    </source>
</reference>
<dbReference type="Proteomes" id="UP001202943">
    <property type="component" value="Unassembled WGS sequence"/>
</dbReference>
<gene>
    <name evidence="1" type="ORF">H4C47_24560</name>
    <name evidence="2" type="ORF">M8C81_13630</name>
</gene>